<gene>
    <name evidence="3" type="ORF">FSP39_020980</name>
</gene>
<feature type="domain" description="MAM" evidence="2">
    <location>
        <begin position="34"/>
        <end position="202"/>
    </location>
</feature>
<evidence type="ECO:0000256" key="1">
    <source>
        <dbReference type="SAM" id="SignalP"/>
    </source>
</evidence>
<dbReference type="SUPFAM" id="SSF49899">
    <property type="entry name" value="Concanavalin A-like lectins/glucanases"/>
    <property type="match status" value="2"/>
</dbReference>
<dbReference type="PROSITE" id="PS50060">
    <property type="entry name" value="MAM_2"/>
    <property type="match status" value="2"/>
</dbReference>
<dbReference type="PANTHER" id="PTHR23282:SF146">
    <property type="entry name" value="RT07201P-RELATED"/>
    <property type="match status" value="1"/>
</dbReference>
<dbReference type="Pfam" id="PF00629">
    <property type="entry name" value="MAM"/>
    <property type="match status" value="2"/>
</dbReference>
<dbReference type="PROSITE" id="PS00740">
    <property type="entry name" value="MAM_1"/>
    <property type="match status" value="2"/>
</dbReference>
<dbReference type="AlphaFoldDB" id="A0AA88XXA5"/>
<feature type="chain" id="PRO_5041668894" description="MAM domain-containing protein" evidence="1">
    <location>
        <begin position="26"/>
        <end position="508"/>
    </location>
</feature>
<dbReference type="InterPro" id="IPR013320">
    <property type="entry name" value="ConA-like_dom_sf"/>
</dbReference>
<dbReference type="CDD" id="cd06263">
    <property type="entry name" value="MAM"/>
    <property type="match status" value="2"/>
</dbReference>
<proteinExistence type="predicted"/>
<keyword evidence="1" id="KW-0732">Signal</keyword>
<dbReference type="Proteomes" id="UP001186944">
    <property type="component" value="Unassembled WGS sequence"/>
</dbReference>
<evidence type="ECO:0000313" key="4">
    <source>
        <dbReference type="Proteomes" id="UP001186944"/>
    </source>
</evidence>
<organism evidence="3 4">
    <name type="scientific">Pinctada imbricata</name>
    <name type="common">Atlantic pearl-oyster</name>
    <name type="synonym">Pinctada martensii</name>
    <dbReference type="NCBI Taxonomy" id="66713"/>
    <lineage>
        <taxon>Eukaryota</taxon>
        <taxon>Metazoa</taxon>
        <taxon>Spiralia</taxon>
        <taxon>Lophotrochozoa</taxon>
        <taxon>Mollusca</taxon>
        <taxon>Bivalvia</taxon>
        <taxon>Autobranchia</taxon>
        <taxon>Pteriomorphia</taxon>
        <taxon>Pterioida</taxon>
        <taxon>Pterioidea</taxon>
        <taxon>Pteriidae</taxon>
        <taxon>Pinctada</taxon>
    </lineage>
</organism>
<keyword evidence="4" id="KW-1185">Reference proteome</keyword>
<dbReference type="EMBL" id="VSWD01000013">
    <property type="protein sequence ID" value="KAK3084897.1"/>
    <property type="molecule type" value="Genomic_DNA"/>
</dbReference>
<comment type="caution">
    <text evidence="3">The sequence shown here is derived from an EMBL/GenBank/DDBJ whole genome shotgun (WGS) entry which is preliminary data.</text>
</comment>
<reference evidence="3" key="1">
    <citation type="submission" date="2019-08" db="EMBL/GenBank/DDBJ databases">
        <title>The improved chromosome-level genome for the pearl oyster Pinctada fucata martensii using PacBio sequencing and Hi-C.</title>
        <authorList>
            <person name="Zheng Z."/>
        </authorList>
    </citation>
    <scope>NUCLEOTIDE SEQUENCE</scope>
    <source>
        <strain evidence="3">ZZ-2019</strain>
        <tissue evidence="3">Adductor muscle</tissue>
    </source>
</reference>
<feature type="domain" description="MAM" evidence="2">
    <location>
        <begin position="208"/>
        <end position="374"/>
    </location>
</feature>
<dbReference type="SMART" id="SM00137">
    <property type="entry name" value="MAM"/>
    <property type="match status" value="2"/>
</dbReference>
<evidence type="ECO:0000259" key="2">
    <source>
        <dbReference type="PROSITE" id="PS50060"/>
    </source>
</evidence>
<dbReference type="Gene3D" id="2.60.120.200">
    <property type="match status" value="2"/>
</dbReference>
<dbReference type="InterPro" id="IPR000998">
    <property type="entry name" value="MAM_dom"/>
</dbReference>
<dbReference type="PRINTS" id="PR00020">
    <property type="entry name" value="MAMDOMAIN"/>
</dbReference>
<accession>A0AA88XXA5</accession>
<evidence type="ECO:0000313" key="3">
    <source>
        <dbReference type="EMBL" id="KAK3084897.1"/>
    </source>
</evidence>
<dbReference type="InterPro" id="IPR051560">
    <property type="entry name" value="MAM_domain-containing"/>
</dbReference>
<dbReference type="PANTHER" id="PTHR23282">
    <property type="entry name" value="APICAL ENDOSOMAL GLYCOPROTEIN PRECURSOR"/>
    <property type="match status" value="1"/>
</dbReference>
<dbReference type="GO" id="GO:0016020">
    <property type="term" value="C:membrane"/>
    <property type="evidence" value="ECO:0007669"/>
    <property type="project" value="InterPro"/>
</dbReference>
<protein>
    <recommendedName>
        <fullName evidence="2">MAM domain-containing protein</fullName>
    </recommendedName>
</protein>
<name>A0AA88XXA5_PINIB</name>
<feature type="signal peptide" evidence="1">
    <location>
        <begin position="1"/>
        <end position="25"/>
    </location>
</feature>
<sequence>MVTVSKMAFITYTITLSLLIKVAQSSNQTAVSLLNCDFEDNDAICGFVQDPTDDIDWLRQRGRTASTNTGPLTDHTYQQQNNIEGHYMYVESSGPSRKGDKARLISSFVNATSALCLKFYYDMYGAEEGTLNVYIQNKETLGTPILSISGNQGTRWKAGIVTIPLAIATGGFEIVFEGVIGDGYHSDIAIDDLSLIESPCQNSQVPFKTCGFETNDPSCGFTQDKSDDFDWTRHVGRTASSGTGPTADHTLGTQQGYYMYTEASGPRRAGDKARLISPLFTWNSTLCLLFYYNLYGLHTGTLNVYVKQGTGDLGRPSVSISGNQGNLWKLGKVNIPLSTAQNGFKVVFEGVIGNGYEGDMAIDDISIQEGQCHSPRTEHWVDIHKKRGKRNNEHWVDIHDKRGKRNKEHWVDIHDKRGKRNLVGIYNKRDKRNNEQWVGIYNKRGKRNKEHWEDIYSKRNKEHWVDIYSKRGKRNKEHWVDIYSKRGKRNKEHWVDIYSKRDKRNKEH</sequence>